<dbReference type="PANTHER" id="PTHR30582:SF2">
    <property type="entry name" value="L,D-TRANSPEPTIDASE YCIB-RELATED"/>
    <property type="match status" value="1"/>
</dbReference>
<name>A0A402AB20_9CHLR</name>
<dbReference type="SUPFAM" id="SSF141523">
    <property type="entry name" value="L,D-transpeptidase catalytic domain-like"/>
    <property type="match status" value="1"/>
</dbReference>
<evidence type="ECO:0000256" key="5">
    <source>
        <dbReference type="ARBA" id="ARBA00023316"/>
    </source>
</evidence>
<dbReference type="InterPro" id="IPR038063">
    <property type="entry name" value="Transpep_catalytic_dom"/>
</dbReference>
<dbReference type="GO" id="GO:0016740">
    <property type="term" value="F:transferase activity"/>
    <property type="evidence" value="ECO:0007669"/>
    <property type="project" value="UniProtKB-KW"/>
</dbReference>
<sequence length="578" mass="64594">MQMKSSSAFPGKHISRYGRWQVAGRILPAILVLSIMLSLLSACGGGDPRVQQTATQNLSALNQSIKQAQDIGVPSSLLKSVLKQKQVLSSTNAPLALFNEQPVTDYYQNLATNYGVLKTQMKGIIQVATEQSQQQAQTDLQNLQHSLATKANPEVSLDTLTQVYTQNQASLKDAKTPKDYLTISANVNTAISTLNLLPATVEKLQSLNQIISILQTNKQDIGDLQQQYDADKADVAKATQPKDMEAASQKIDDQSQQVASRFNQLIPQLVQAKVDELSGKVDQIKQAGIDATKYQQQLDADRAQTNSVKTLQDYQAFSKKVDADVLDMHLDLVKAQTIILVQQYHQEVTNWGNAHTYADPYNGITYPLDGPYMTKGLGEDIDRELNAAQTEDDYQQVLTDTQNAIFHLKQFETDASDSTSYDQPHATDKALLDHYQLGGSHVIVVSFIEDALRYYVNGQLIRSFQVTAGRPELPPVPGLWSVLWRQYKTVFKSPYPKGSPYWYEDTPINYAIMYHTGGYFIHDSYWRNDYGPYTQFFHHDSSGNASANNGTHGCVNMRTADVAWLYDNTDYSTQILMY</sequence>
<dbReference type="InterPro" id="IPR005490">
    <property type="entry name" value="LD_TPept_cat_dom"/>
</dbReference>
<dbReference type="AlphaFoldDB" id="A0A402AB20"/>
<evidence type="ECO:0000256" key="6">
    <source>
        <dbReference type="PROSITE-ProRule" id="PRU01373"/>
    </source>
</evidence>
<evidence type="ECO:0000256" key="4">
    <source>
        <dbReference type="ARBA" id="ARBA00022984"/>
    </source>
</evidence>
<organism evidence="8 9">
    <name type="scientific">Tengunoibacter tsumagoiensis</name>
    <dbReference type="NCBI Taxonomy" id="2014871"/>
    <lineage>
        <taxon>Bacteria</taxon>
        <taxon>Bacillati</taxon>
        <taxon>Chloroflexota</taxon>
        <taxon>Ktedonobacteria</taxon>
        <taxon>Ktedonobacterales</taxon>
        <taxon>Dictyobacteraceae</taxon>
        <taxon>Tengunoibacter</taxon>
    </lineage>
</organism>
<evidence type="ECO:0000256" key="3">
    <source>
        <dbReference type="ARBA" id="ARBA00022960"/>
    </source>
</evidence>
<protein>
    <recommendedName>
        <fullName evidence="7">L,D-TPase catalytic domain-containing protein</fullName>
    </recommendedName>
</protein>
<gene>
    <name evidence="8" type="ORF">KTT_60000</name>
</gene>
<dbReference type="UniPathway" id="UPA00219"/>
<comment type="pathway">
    <text evidence="1 6">Cell wall biogenesis; peptidoglycan biosynthesis.</text>
</comment>
<dbReference type="Pfam" id="PF03734">
    <property type="entry name" value="YkuD"/>
    <property type="match status" value="1"/>
</dbReference>
<proteinExistence type="predicted"/>
<keyword evidence="3 6" id="KW-0133">Cell shape</keyword>
<dbReference type="OrthoDB" id="139735at2"/>
<dbReference type="PANTHER" id="PTHR30582">
    <property type="entry name" value="L,D-TRANSPEPTIDASE"/>
    <property type="match status" value="1"/>
</dbReference>
<keyword evidence="5 6" id="KW-0961">Cell wall biogenesis/degradation</keyword>
<dbReference type="CDD" id="cd16913">
    <property type="entry name" value="YkuD_like"/>
    <property type="match status" value="1"/>
</dbReference>
<comment type="caution">
    <text evidence="8">The sequence shown here is derived from an EMBL/GenBank/DDBJ whole genome shotgun (WGS) entry which is preliminary data.</text>
</comment>
<dbReference type="PROSITE" id="PS52029">
    <property type="entry name" value="LD_TPASE"/>
    <property type="match status" value="1"/>
</dbReference>
<dbReference type="GO" id="GO:0071555">
    <property type="term" value="P:cell wall organization"/>
    <property type="evidence" value="ECO:0007669"/>
    <property type="project" value="UniProtKB-UniRule"/>
</dbReference>
<dbReference type="GO" id="GO:0071972">
    <property type="term" value="F:peptidoglycan L,D-transpeptidase activity"/>
    <property type="evidence" value="ECO:0007669"/>
    <property type="project" value="TreeGrafter"/>
</dbReference>
<evidence type="ECO:0000256" key="1">
    <source>
        <dbReference type="ARBA" id="ARBA00004752"/>
    </source>
</evidence>
<accession>A0A402AB20</accession>
<feature type="active site" description="Proton donor/acceptor" evidence="6">
    <location>
        <position position="522"/>
    </location>
</feature>
<feature type="active site" description="Nucleophile" evidence="6">
    <location>
        <position position="554"/>
    </location>
</feature>
<dbReference type="Proteomes" id="UP000287352">
    <property type="component" value="Unassembled WGS sequence"/>
</dbReference>
<keyword evidence="4 6" id="KW-0573">Peptidoglycan synthesis</keyword>
<dbReference type="Gene3D" id="2.40.440.10">
    <property type="entry name" value="L,D-transpeptidase catalytic domain-like"/>
    <property type="match status" value="1"/>
</dbReference>
<evidence type="ECO:0000313" key="8">
    <source>
        <dbReference type="EMBL" id="GCE16141.1"/>
    </source>
</evidence>
<dbReference type="GO" id="GO:0018104">
    <property type="term" value="P:peptidoglycan-protein cross-linking"/>
    <property type="evidence" value="ECO:0007669"/>
    <property type="project" value="TreeGrafter"/>
</dbReference>
<reference evidence="9" key="1">
    <citation type="submission" date="2018-12" db="EMBL/GenBank/DDBJ databases">
        <title>Tengunoibacter tsumagoiensis gen. nov., sp. nov., Dictyobacter kobayashii sp. nov., D. alpinus sp. nov., and D. joshuensis sp. nov. and description of Dictyobacteraceae fam. nov. within the order Ktedonobacterales isolated from Tengu-no-mugimeshi.</title>
        <authorList>
            <person name="Wang C.M."/>
            <person name="Zheng Y."/>
            <person name="Sakai Y."/>
            <person name="Toyoda A."/>
            <person name="Minakuchi Y."/>
            <person name="Abe K."/>
            <person name="Yokota A."/>
            <person name="Yabe S."/>
        </authorList>
    </citation>
    <scope>NUCLEOTIDE SEQUENCE [LARGE SCALE GENOMIC DNA]</scope>
    <source>
        <strain evidence="9">Uno3</strain>
    </source>
</reference>
<evidence type="ECO:0000256" key="2">
    <source>
        <dbReference type="ARBA" id="ARBA00022679"/>
    </source>
</evidence>
<dbReference type="InterPro" id="IPR050979">
    <property type="entry name" value="LD-transpeptidase"/>
</dbReference>
<keyword evidence="2" id="KW-0808">Transferase</keyword>
<dbReference type="GO" id="GO:0008360">
    <property type="term" value="P:regulation of cell shape"/>
    <property type="evidence" value="ECO:0007669"/>
    <property type="project" value="UniProtKB-UniRule"/>
</dbReference>
<keyword evidence="9" id="KW-1185">Reference proteome</keyword>
<dbReference type="GO" id="GO:0005576">
    <property type="term" value="C:extracellular region"/>
    <property type="evidence" value="ECO:0007669"/>
    <property type="project" value="TreeGrafter"/>
</dbReference>
<evidence type="ECO:0000259" key="7">
    <source>
        <dbReference type="PROSITE" id="PS52029"/>
    </source>
</evidence>
<evidence type="ECO:0000313" key="9">
    <source>
        <dbReference type="Proteomes" id="UP000287352"/>
    </source>
</evidence>
<feature type="domain" description="L,D-TPase catalytic" evidence="7">
    <location>
        <begin position="441"/>
        <end position="578"/>
    </location>
</feature>
<dbReference type="EMBL" id="BIFR01000002">
    <property type="protein sequence ID" value="GCE16141.1"/>
    <property type="molecule type" value="Genomic_DNA"/>
</dbReference>